<protein>
    <submittedName>
        <fullName evidence="6">Methanogenesis marker 16 metalloprotein</fullName>
    </submittedName>
</protein>
<feature type="domain" description="4Fe-4S ferredoxin-type" evidence="5">
    <location>
        <begin position="318"/>
        <end position="349"/>
    </location>
</feature>
<dbReference type="Pfam" id="PF01837">
    <property type="entry name" value="HcyBio"/>
    <property type="match status" value="1"/>
</dbReference>
<evidence type="ECO:0000256" key="4">
    <source>
        <dbReference type="ARBA" id="ARBA00023014"/>
    </source>
</evidence>
<evidence type="ECO:0000313" key="7">
    <source>
        <dbReference type="Proteomes" id="UP000000391"/>
    </source>
</evidence>
<keyword evidence="3" id="KW-0408">Iron</keyword>
<evidence type="ECO:0000256" key="1">
    <source>
        <dbReference type="ARBA" id="ARBA00022485"/>
    </source>
</evidence>
<evidence type="ECO:0000256" key="3">
    <source>
        <dbReference type="ARBA" id="ARBA00023004"/>
    </source>
</evidence>
<dbReference type="GeneID" id="9346511"/>
<accession>D7E8V9</accession>
<keyword evidence="4" id="KW-0411">Iron-sulfur</keyword>
<dbReference type="GO" id="GO:0051539">
    <property type="term" value="F:4 iron, 4 sulfur cluster binding"/>
    <property type="evidence" value="ECO:0007669"/>
    <property type="project" value="UniProtKB-KW"/>
</dbReference>
<dbReference type="GO" id="GO:0046872">
    <property type="term" value="F:metal ion binding"/>
    <property type="evidence" value="ECO:0007669"/>
    <property type="project" value="UniProtKB-KW"/>
</dbReference>
<evidence type="ECO:0000256" key="2">
    <source>
        <dbReference type="ARBA" id="ARBA00022723"/>
    </source>
</evidence>
<keyword evidence="1" id="KW-0004">4Fe-4S</keyword>
<dbReference type="AlphaFoldDB" id="D7E8V9"/>
<dbReference type="PROSITE" id="PS51379">
    <property type="entry name" value="4FE4S_FER_2"/>
    <property type="match status" value="2"/>
</dbReference>
<organism evidence="6 7">
    <name type="scientific">Methanohalobium evestigatum (strain ATCC BAA-1072 / DSM 3721 / NBRC 107634 / OCM 161 / Z-7303)</name>
    <dbReference type="NCBI Taxonomy" id="644295"/>
    <lineage>
        <taxon>Archaea</taxon>
        <taxon>Methanobacteriati</taxon>
        <taxon>Methanobacteriota</taxon>
        <taxon>Stenosarchaea group</taxon>
        <taxon>Methanomicrobia</taxon>
        <taxon>Methanosarcinales</taxon>
        <taxon>Methanosarcinaceae</taxon>
        <taxon>Methanohalobium</taxon>
    </lineage>
</organism>
<dbReference type="InterPro" id="IPR017896">
    <property type="entry name" value="4Fe4S_Fe-S-bd"/>
</dbReference>
<dbReference type="InterPro" id="IPR002708">
    <property type="entry name" value="HcyBio"/>
</dbReference>
<proteinExistence type="predicted"/>
<dbReference type="OrthoDB" id="53379at2157"/>
<dbReference type="Gene3D" id="3.30.70.20">
    <property type="match status" value="1"/>
</dbReference>
<dbReference type="KEGG" id="mev:Metev_0882"/>
<dbReference type="InterPro" id="IPR017677">
    <property type="entry name" value="Methan_mark_16"/>
</dbReference>
<evidence type="ECO:0000259" key="5">
    <source>
        <dbReference type="PROSITE" id="PS51379"/>
    </source>
</evidence>
<dbReference type="NCBIfam" id="TIGR03287">
    <property type="entry name" value="methan_mark_16"/>
    <property type="match status" value="1"/>
</dbReference>
<dbReference type="STRING" id="644295.Metev_0882"/>
<keyword evidence="2" id="KW-0479">Metal-binding</keyword>
<sequence length="431" mass="47319">MSDKERTYQEIQRKIDNGKAVVLTADEICNRVRSGEKINFEDVDVVTTATRGIMSGTYAVFSFKVAEPNSFIKASRVWLNNVPAQVGPCPNERLGVLDLIVHGTAHSKTNPNYGGGHLFREIVEGKPITVEIETVEGHWFSTHTNIKDMQYAKLFGTRHAFRNYLAFVNPVNESLPSIFHAAEFRGNLSEATFCGCGELNPIENDPDLQTIGIGTRVMINGNYGYVSGLGTRSSPGKPNLGGFSDMHEMIPEYMGGFVTSAGPEIINTWAVPIPVINQDILDNIVKINSDIELKVVDVSGRLPLCKTNYADVWSNVDEEVTYQPSECIDCRVCEVERTCPMGAVTHKRGESAAHNPILCFNCGLCTTNCAGNAFSAALGNIDYCTAETEKGIPVVVRQSDRLRALKAADELKTKIISGKFKISEPVEYINL</sequence>
<name>D7E8V9_METEZ</name>
<dbReference type="SUPFAM" id="SSF54862">
    <property type="entry name" value="4Fe-4S ferredoxins"/>
    <property type="match status" value="1"/>
</dbReference>
<dbReference type="RefSeq" id="WP_013194348.1">
    <property type="nucleotide sequence ID" value="NC_014253.1"/>
</dbReference>
<dbReference type="PANTHER" id="PTHR43687:SF3">
    <property type="entry name" value="4FE-4S FERREDOXIN-TYPE DOMAIN-CONTAINING PROTEIN"/>
    <property type="match status" value="1"/>
</dbReference>
<keyword evidence="7" id="KW-1185">Reference proteome</keyword>
<evidence type="ECO:0000313" key="6">
    <source>
        <dbReference type="EMBL" id="ADI73780.1"/>
    </source>
</evidence>
<dbReference type="Proteomes" id="UP000000391">
    <property type="component" value="Chromosome"/>
</dbReference>
<dbReference type="HOGENOM" id="CLU_061500_0_0_2"/>
<reference evidence="6 7" key="1">
    <citation type="submission" date="2010-06" db="EMBL/GenBank/DDBJ databases">
        <title>Complete sequence chromosome of Methanohalobium evestigatum Z-7303.</title>
        <authorList>
            <consortium name="US DOE Joint Genome Institute"/>
            <person name="Lucas S."/>
            <person name="Copeland A."/>
            <person name="Lapidus A."/>
            <person name="Cheng J.-F."/>
            <person name="Bruce D."/>
            <person name="Goodwin L."/>
            <person name="Pitluck S."/>
            <person name="Saunders E."/>
            <person name="Detter J.C."/>
            <person name="Han C."/>
            <person name="Tapia R."/>
            <person name="Land M."/>
            <person name="Hauser L."/>
            <person name="Kyrpides N."/>
            <person name="Mikhailova N."/>
            <person name="Sieprawska-Lupa M."/>
            <person name="Whitman W.B."/>
            <person name="Anderson I."/>
            <person name="Woyke T."/>
        </authorList>
    </citation>
    <scope>NUCLEOTIDE SEQUENCE [LARGE SCALE GENOMIC DNA]</scope>
    <source>
        <strain evidence="7">ATCC BAA-1072 / DSM 3721 / NBRC 107634 / OCM 161 / Z-7303</strain>
    </source>
</reference>
<dbReference type="PANTHER" id="PTHR43687">
    <property type="entry name" value="ADENYLYLSULFATE REDUCTASE, BETA SUBUNIT"/>
    <property type="match status" value="1"/>
</dbReference>
<gene>
    <name evidence="6" type="ordered locus">Metev_0882</name>
</gene>
<feature type="domain" description="4Fe-4S ferredoxin-type" evidence="5">
    <location>
        <begin position="350"/>
        <end position="379"/>
    </location>
</feature>
<dbReference type="InterPro" id="IPR050572">
    <property type="entry name" value="Fe-S_Ferredoxin"/>
</dbReference>
<dbReference type="EMBL" id="CP002069">
    <property type="protein sequence ID" value="ADI73780.1"/>
    <property type="molecule type" value="Genomic_DNA"/>
</dbReference>